<dbReference type="Pfam" id="PF19570">
    <property type="entry name" value="DUF6088"/>
    <property type="match status" value="1"/>
</dbReference>
<dbReference type="EMBL" id="AP025730">
    <property type="protein sequence ID" value="BDI05116.1"/>
    <property type="molecule type" value="Genomic_DNA"/>
</dbReference>
<dbReference type="Proteomes" id="UP001057498">
    <property type="component" value="Chromosome"/>
</dbReference>
<sequence length="197" mass="21110">MTLPEHILQHAQSLPEGGVLSPREFLHLGSRAAVDQALSRLVKAGKLLRVARGSYTAPVSSRFGSRAPAPRSVVEALAARTGEAVVAHGAASANALGLTQQVPIREVYLTTGRTRKLQVGRSEVIVRQAPRWMFTLGARPAGAAVRALAWLGRDHVQASIEKLHRSLPAEEWQALASQQASLPTWMAVAIGREALRG</sequence>
<dbReference type="InterPro" id="IPR045738">
    <property type="entry name" value="DUF6088"/>
</dbReference>
<evidence type="ECO:0000313" key="2">
    <source>
        <dbReference type="Proteomes" id="UP001057498"/>
    </source>
</evidence>
<reference evidence="1" key="1">
    <citation type="submission" date="2022-04" db="EMBL/GenBank/DDBJ databases">
        <title>Whole genome sequence of Sphaerotilus sp. FB-5.</title>
        <authorList>
            <person name="Takeda M."/>
            <person name="Narihara S."/>
            <person name="Akimoto M."/>
            <person name="Akimoto R."/>
            <person name="Nishiyashiki S."/>
            <person name="Murakami T."/>
        </authorList>
    </citation>
    <scope>NUCLEOTIDE SEQUENCE</scope>
    <source>
        <strain evidence="1">FB-5</strain>
    </source>
</reference>
<evidence type="ECO:0000313" key="1">
    <source>
        <dbReference type="EMBL" id="BDI05116.1"/>
    </source>
</evidence>
<name>A0ABN6PJ76_9BURK</name>
<proteinExistence type="predicted"/>
<keyword evidence="2" id="KW-1185">Reference proteome</keyword>
<dbReference type="RefSeq" id="WP_251973177.1">
    <property type="nucleotide sequence ID" value="NZ_AP025730.1"/>
</dbReference>
<accession>A0ABN6PJ76</accession>
<organism evidence="1 2">
    <name type="scientific">Sphaerotilus microaerophilus</name>
    <dbReference type="NCBI Taxonomy" id="2914710"/>
    <lineage>
        <taxon>Bacteria</taxon>
        <taxon>Pseudomonadati</taxon>
        <taxon>Pseudomonadota</taxon>
        <taxon>Betaproteobacteria</taxon>
        <taxon>Burkholderiales</taxon>
        <taxon>Sphaerotilaceae</taxon>
        <taxon>Sphaerotilus</taxon>
    </lineage>
</organism>
<protein>
    <recommendedName>
        <fullName evidence="3">Transcriptional regulator, AbiEi antitoxin, Type IV TA system</fullName>
    </recommendedName>
</protein>
<gene>
    <name evidence="1" type="ORF">CATMQ487_20860</name>
</gene>
<evidence type="ECO:0008006" key="3">
    <source>
        <dbReference type="Google" id="ProtNLM"/>
    </source>
</evidence>